<accession>A0ABP6NQS6</accession>
<protein>
    <submittedName>
        <fullName evidence="2">Uncharacterized protein</fullName>
    </submittedName>
</protein>
<gene>
    <name evidence="2" type="ORF">GCM10010531_03770</name>
</gene>
<dbReference type="EMBL" id="BAAAVV010000001">
    <property type="protein sequence ID" value="GAA3155726.1"/>
    <property type="molecule type" value="Genomic_DNA"/>
</dbReference>
<dbReference type="RefSeq" id="WP_344686794.1">
    <property type="nucleotide sequence ID" value="NZ_BAAAVV010000001.1"/>
</dbReference>
<comment type="caution">
    <text evidence="2">The sequence shown here is derived from an EMBL/GenBank/DDBJ whole genome shotgun (WGS) entry which is preliminary data.</text>
</comment>
<evidence type="ECO:0000256" key="1">
    <source>
        <dbReference type="SAM" id="SignalP"/>
    </source>
</evidence>
<feature type="chain" id="PRO_5046065320" evidence="1">
    <location>
        <begin position="28"/>
        <end position="85"/>
    </location>
</feature>
<proteinExistence type="predicted"/>
<keyword evidence="1" id="KW-0732">Signal</keyword>
<organism evidence="2 3">
    <name type="scientific">Blastococcus jejuensis</name>
    <dbReference type="NCBI Taxonomy" id="351224"/>
    <lineage>
        <taxon>Bacteria</taxon>
        <taxon>Bacillati</taxon>
        <taxon>Actinomycetota</taxon>
        <taxon>Actinomycetes</taxon>
        <taxon>Geodermatophilales</taxon>
        <taxon>Geodermatophilaceae</taxon>
        <taxon>Blastococcus</taxon>
    </lineage>
</organism>
<evidence type="ECO:0000313" key="3">
    <source>
        <dbReference type="Proteomes" id="UP001499924"/>
    </source>
</evidence>
<dbReference type="Proteomes" id="UP001499924">
    <property type="component" value="Unassembled WGS sequence"/>
</dbReference>
<name>A0ABP6NQS6_9ACTN</name>
<keyword evidence="3" id="KW-1185">Reference proteome</keyword>
<reference evidence="3" key="1">
    <citation type="journal article" date="2019" name="Int. J. Syst. Evol. Microbiol.">
        <title>The Global Catalogue of Microorganisms (GCM) 10K type strain sequencing project: providing services to taxonomists for standard genome sequencing and annotation.</title>
        <authorList>
            <consortium name="The Broad Institute Genomics Platform"/>
            <consortium name="The Broad Institute Genome Sequencing Center for Infectious Disease"/>
            <person name="Wu L."/>
            <person name="Ma J."/>
        </authorList>
    </citation>
    <scope>NUCLEOTIDE SEQUENCE [LARGE SCALE GENOMIC DNA]</scope>
    <source>
        <strain evidence="3">JCM 15614</strain>
    </source>
</reference>
<evidence type="ECO:0000313" key="2">
    <source>
        <dbReference type="EMBL" id="GAA3155726.1"/>
    </source>
</evidence>
<sequence length="85" mass="8529">MNRIASTIAAAGIVLFGSVALAPAASAAPVQDGPSYVIDGPSNGKGPAAFIVTDHGRVPVFFCIADSKAHAKKCTPIGDDSSGRF</sequence>
<feature type="signal peptide" evidence="1">
    <location>
        <begin position="1"/>
        <end position="27"/>
    </location>
</feature>